<protein>
    <recommendedName>
        <fullName evidence="2">DUF4100 domain-containing protein</fullName>
    </recommendedName>
</protein>
<feature type="domain" description="DUF4100" evidence="2">
    <location>
        <begin position="306"/>
        <end position="420"/>
    </location>
</feature>
<feature type="compositionally biased region" description="Basic and acidic residues" evidence="1">
    <location>
        <begin position="98"/>
        <end position="135"/>
    </location>
</feature>
<evidence type="ECO:0000313" key="4">
    <source>
        <dbReference type="Proteomes" id="UP000886523"/>
    </source>
</evidence>
<dbReference type="EMBL" id="MU128950">
    <property type="protein sequence ID" value="KAF9515407.1"/>
    <property type="molecule type" value="Genomic_DNA"/>
</dbReference>
<feature type="compositionally biased region" description="Basic and acidic residues" evidence="1">
    <location>
        <begin position="36"/>
        <end position="48"/>
    </location>
</feature>
<evidence type="ECO:0000313" key="3">
    <source>
        <dbReference type="EMBL" id="KAF9515407.1"/>
    </source>
</evidence>
<feature type="region of interest" description="Disordered" evidence="1">
    <location>
        <begin position="36"/>
        <end position="137"/>
    </location>
</feature>
<evidence type="ECO:0000256" key="1">
    <source>
        <dbReference type="SAM" id="MobiDB-lite"/>
    </source>
</evidence>
<proteinExistence type="predicted"/>
<dbReference type="InterPro" id="IPR025165">
    <property type="entry name" value="DUF4100"/>
</dbReference>
<dbReference type="OrthoDB" id="3258358at2759"/>
<reference evidence="3" key="1">
    <citation type="journal article" date="2020" name="Nat. Commun.">
        <title>Large-scale genome sequencing of mycorrhizal fungi provides insights into the early evolution of symbiotic traits.</title>
        <authorList>
            <person name="Miyauchi S."/>
            <person name="Kiss E."/>
            <person name="Kuo A."/>
            <person name="Drula E."/>
            <person name="Kohler A."/>
            <person name="Sanchez-Garcia M."/>
            <person name="Morin E."/>
            <person name="Andreopoulos B."/>
            <person name="Barry K.W."/>
            <person name="Bonito G."/>
            <person name="Buee M."/>
            <person name="Carver A."/>
            <person name="Chen C."/>
            <person name="Cichocki N."/>
            <person name="Clum A."/>
            <person name="Culley D."/>
            <person name="Crous P.W."/>
            <person name="Fauchery L."/>
            <person name="Girlanda M."/>
            <person name="Hayes R.D."/>
            <person name="Keri Z."/>
            <person name="LaButti K."/>
            <person name="Lipzen A."/>
            <person name="Lombard V."/>
            <person name="Magnuson J."/>
            <person name="Maillard F."/>
            <person name="Murat C."/>
            <person name="Nolan M."/>
            <person name="Ohm R.A."/>
            <person name="Pangilinan J."/>
            <person name="Pereira M.F."/>
            <person name="Perotto S."/>
            <person name="Peter M."/>
            <person name="Pfister S."/>
            <person name="Riley R."/>
            <person name="Sitrit Y."/>
            <person name="Stielow J.B."/>
            <person name="Szollosi G."/>
            <person name="Zifcakova L."/>
            <person name="Stursova M."/>
            <person name="Spatafora J.W."/>
            <person name="Tedersoo L."/>
            <person name="Vaario L.M."/>
            <person name="Yamada A."/>
            <person name="Yan M."/>
            <person name="Wang P."/>
            <person name="Xu J."/>
            <person name="Bruns T."/>
            <person name="Baldrian P."/>
            <person name="Vilgalys R."/>
            <person name="Dunand C."/>
            <person name="Henrissat B."/>
            <person name="Grigoriev I.V."/>
            <person name="Hibbett D."/>
            <person name="Nagy L.G."/>
            <person name="Martin F.M."/>
        </authorList>
    </citation>
    <scope>NUCLEOTIDE SEQUENCE</scope>
    <source>
        <strain evidence="3">UP504</strain>
    </source>
</reference>
<dbReference type="Pfam" id="PF13352">
    <property type="entry name" value="DUF4100"/>
    <property type="match status" value="1"/>
</dbReference>
<organism evidence="3 4">
    <name type="scientific">Hydnum rufescens UP504</name>
    <dbReference type="NCBI Taxonomy" id="1448309"/>
    <lineage>
        <taxon>Eukaryota</taxon>
        <taxon>Fungi</taxon>
        <taxon>Dikarya</taxon>
        <taxon>Basidiomycota</taxon>
        <taxon>Agaricomycotina</taxon>
        <taxon>Agaricomycetes</taxon>
        <taxon>Cantharellales</taxon>
        <taxon>Hydnaceae</taxon>
        <taxon>Hydnum</taxon>
    </lineage>
</organism>
<dbReference type="CDD" id="cd00303">
    <property type="entry name" value="retropepsin_like"/>
    <property type="match status" value="1"/>
</dbReference>
<gene>
    <name evidence="3" type="ORF">BS47DRAFT_1360987</name>
</gene>
<comment type="caution">
    <text evidence="3">The sequence shown here is derived from an EMBL/GenBank/DDBJ whole genome shotgun (WGS) entry which is preliminary data.</text>
</comment>
<evidence type="ECO:0000259" key="2">
    <source>
        <dbReference type="Pfam" id="PF13352"/>
    </source>
</evidence>
<dbReference type="Proteomes" id="UP000886523">
    <property type="component" value="Unassembled WGS sequence"/>
</dbReference>
<keyword evidence="4" id="KW-1185">Reference proteome</keyword>
<sequence>MTKVQYLKPKPLHTEDRNLLFWEGLPRVLQKEIYEELRTQDPCLDRSKSPKSRGARNSPKNPDSDEQDSDSESTSEPSDGDNDETDSEEERGRHHPRTQKEGQTPRHKYQGDESHSYTKREEARKPFPEKEKGDPQVEQLAEEIKRLTLQLDVCDGRQSVYMKREMRTVGTPQKDDHVECLTEEVQNLSCRLQAPHPGFNEEITNGHPFGIRNCPPCIQLIKEGPAPSFCAKEGVTTAPRLIVIHSTVGTPGRGRIQRWRSQQMVGAGSRPYWKVKCAVRPHGSFGTMGVSISVPGHSICQPPCAPITKDKENTPAPSMNMRSPEVVSLPPSVILKQSTRPLEPLMEKGRLNNTPDEDIEMVDTPTKQKMSECRSTSHLLPKMQFTTNLRSRVDVRKVMDSLYDQEVKLPLGVIIGISVEVSRNESLGLPYDPAGSAWGIRGVNGNAEPLYSCCHTVPIEIGGLRFDHIFFIKNGSIGADYDLLMGQPWLKAITAEIRYCDTGKSNNMRLQIYEQGDVTGESLIINLAVDQRREATKLTHITEQDLDTGKIPKPLGTATHVPQTLKPQMSTQHSDSEMVAILGDDKMDFKYTHALKEVDHSTAKPIPPHLTNPLRSLSETMERMAISGKSGASFNGWSYLKRPTN</sequence>
<feature type="compositionally biased region" description="Acidic residues" evidence="1">
    <location>
        <begin position="64"/>
        <end position="89"/>
    </location>
</feature>
<accession>A0A9P6DVJ7</accession>
<name>A0A9P6DVJ7_9AGAM</name>
<dbReference type="AlphaFoldDB" id="A0A9P6DVJ7"/>